<comment type="similarity">
    <text evidence="9">Belongs to the GSP H family.</text>
</comment>
<evidence type="ECO:0000256" key="6">
    <source>
        <dbReference type="ARBA" id="ARBA00022692"/>
    </source>
</evidence>
<evidence type="ECO:0000259" key="12">
    <source>
        <dbReference type="Pfam" id="PF12019"/>
    </source>
</evidence>
<evidence type="ECO:0000256" key="11">
    <source>
        <dbReference type="SAM" id="Phobius"/>
    </source>
</evidence>
<dbReference type="Pfam" id="PF12019">
    <property type="entry name" value="GspH"/>
    <property type="match status" value="1"/>
</dbReference>
<dbReference type="Pfam" id="PF07963">
    <property type="entry name" value="N_methyl"/>
    <property type="match status" value="1"/>
</dbReference>
<gene>
    <name evidence="13" type="ORF">EV147_0375</name>
</gene>
<evidence type="ECO:0000256" key="7">
    <source>
        <dbReference type="ARBA" id="ARBA00022989"/>
    </source>
</evidence>
<keyword evidence="3" id="KW-1003">Cell membrane</keyword>
<dbReference type="GO" id="GO:0015627">
    <property type="term" value="C:type II protein secretion system complex"/>
    <property type="evidence" value="ECO:0007669"/>
    <property type="project" value="InterPro"/>
</dbReference>
<evidence type="ECO:0000256" key="1">
    <source>
        <dbReference type="ARBA" id="ARBA00004377"/>
    </source>
</evidence>
<keyword evidence="14" id="KW-1185">Reference proteome</keyword>
<dbReference type="InterPro" id="IPR012902">
    <property type="entry name" value="N_methyl_site"/>
</dbReference>
<evidence type="ECO:0000256" key="4">
    <source>
        <dbReference type="ARBA" id="ARBA00022481"/>
    </source>
</evidence>
<feature type="transmembrane region" description="Helical" evidence="11">
    <location>
        <begin position="20"/>
        <end position="40"/>
    </location>
</feature>
<dbReference type="Gene3D" id="3.55.40.10">
    <property type="entry name" value="minor pseudopilin epsh domain"/>
    <property type="match status" value="1"/>
</dbReference>
<dbReference type="RefSeq" id="WP_130389428.1">
    <property type="nucleotide sequence ID" value="NZ_SGXM01000001.1"/>
</dbReference>
<dbReference type="GO" id="GO:0015628">
    <property type="term" value="P:protein secretion by the type II secretion system"/>
    <property type="evidence" value="ECO:0007669"/>
    <property type="project" value="InterPro"/>
</dbReference>
<accession>A0A4Q7S6A1</accession>
<sequence>MPHPTTNPTTNRTAGGLSLVELLVTLAISAILLLSAWPALDALLDEYRVSQAADRLAASLALARTTAAARRTEVRLSPAASAATLDRGWQLAEVAPGAGPDRPPFSVVRLPDRCLRVAMRGTAGAGGPQSLRLTAVGYSRSERGGFFAATFHLRCHAAQRQVRLGAQGRIRTCRPAVDPDCDPLPTIPTDPAVPAAR</sequence>
<keyword evidence="6 11" id="KW-0812">Transmembrane</keyword>
<evidence type="ECO:0000256" key="10">
    <source>
        <dbReference type="ARBA" id="ARBA00030775"/>
    </source>
</evidence>
<evidence type="ECO:0000313" key="13">
    <source>
        <dbReference type="EMBL" id="RZT41387.1"/>
    </source>
</evidence>
<dbReference type="OrthoDB" id="8966652at2"/>
<keyword evidence="4" id="KW-0488">Methylation</keyword>
<dbReference type="InterPro" id="IPR022346">
    <property type="entry name" value="T2SS_GspH"/>
</dbReference>
<dbReference type="Proteomes" id="UP000291078">
    <property type="component" value="Unassembled WGS sequence"/>
</dbReference>
<protein>
    <recommendedName>
        <fullName evidence="2">Type II secretion system protein H</fullName>
    </recommendedName>
    <alternativeName>
        <fullName evidence="10">General secretion pathway protein H</fullName>
    </alternativeName>
</protein>
<dbReference type="EMBL" id="SGXM01000001">
    <property type="protein sequence ID" value="RZT41387.1"/>
    <property type="molecule type" value="Genomic_DNA"/>
</dbReference>
<name>A0A4Q7S6A1_9BURK</name>
<evidence type="ECO:0000313" key="14">
    <source>
        <dbReference type="Proteomes" id="UP000291078"/>
    </source>
</evidence>
<dbReference type="GO" id="GO:0005886">
    <property type="term" value="C:plasma membrane"/>
    <property type="evidence" value="ECO:0007669"/>
    <property type="project" value="UniProtKB-SubCell"/>
</dbReference>
<proteinExistence type="inferred from homology"/>
<keyword evidence="7 11" id="KW-1133">Transmembrane helix</keyword>
<comment type="subcellular location">
    <subcellularLocation>
        <location evidence="1">Cell inner membrane</location>
        <topology evidence="1">Single-pass membrane protein</topology>
    </subcellularLocation>
</comment>
<feature type="domain" description="General secretion pathway GspH" evidence="12">
    <location>
        <begin position="52"/>
        <end position="168"/>
    </location>
</feature>
<comment type="caution">
    <text evidence="13">The sequence shown here is derived from an EMBL/GenBank/DDBJ whole genome shotgun (WGS) entry which is preliminary data.</text>
</comment>
<evidence type="ECO:0000256" key="2">
    <source>
        <dbReference type="ARBA" id="ARBA00021549"/>
    </source>
</evidence>
<evidence type="ECO:0000256" key="5">
    <source>
        <dbReference type="ARBA" id="ARBA00022519"/>
    </source>
</evidence>
<organism evidence="13 14">
    <name type="scientific">Cupriavidus agavae</name>
    <dbReference type="NCBI Taxonomy" id="1001822"/>
    <lineage>
        <taxon>Bacteria</taxon>
        <taxon>Pseudomonadati</taxon>
        <taxon>Pseudomonadota</taxon>
        <taxon>Betaproteobacteria</taxon>
        <taxon>Burkholderiales</taxon>
        <taxon>Burkholderiaceae</taxon>
        <taxon>Cupriavidus</taxon>
    </lineage>
</organism>
<dbReference type="SUPFAM" id="SSF54523">
    <property type="entry name" value="Pili subunits"/>
    <property type="match status" value="1"/>
</dbReference>
<reference evidence="13 14" key="1">
    <citation type="journal article" date="2015" name="Stand. Genomic Sci.">
        <title>Genomic Encyclopedia of Bacterial and Archaeal Type Strains, Phase III: the genomes of soil and plant-associated and newly described type strains.</title>
        <authorList>
            <person name="Whitman W.B."/>
            <person name="Woyke T."/>
            <person name="Klenk H.P."/>
            <person name="Zhou Y."/>
            <person name="Lilburn T.G."/>
            <person name="Beck B.J."/>
            <person name="De Vos P."/>
            <person name="Vandamme P."/>
            <person name="Eisen J.A."/>
            <person name="Garrity G."/>
            <person name="Hugenholtz P."/>
            <person name="Kyrpides N.C."/>
        </authorList>
    </citation>
    <scope>NUCLEOTIDE SEQUENCE [LARGE SCALE GENOMIC DNA]</scope>
    <source>
        <strain evidence="13 14">ASC-9842</strain>
    </source>
</reference>
<evidence type="ECO:0000256" key="9">
    <source>
        <dbReference type="ARBA" id="ARBA00025772"/>
    </source>
</evidence>
<keyword evidence="8 11" id="KW-0472">Membrane</keyword>
<dbReference type="NCBIfam" id="TIGR02532">
    <property type="entry name" value="IV_pilin_GFxxxE"/>
    <property type="match status" value="1"/>
</dbReference>
<dbReference type="PROSITE" id="PS00409">
    <property type="entry name" value="PROKAR_NTER_METHYL"/>
    <property type="match status" value="1"/>
</dbReference>
<dbReference type="InterPro" id="IPR045584">
    <property type="entry name" value="Pilin-like"/>
</dbReference>
<keyword evidence="5" id="KW-0997">Cell inner membrane</keyword>
<dbReference type="AlphaFoldDB" id="A0A4Q7S6A1"/>
<evidence type="ECO:0000256" key="3">
    <source>
        <dbReference type="ARBA" id="ARBA00022475"/>
    </source>
</evidence>
<evidence type="ECO:0000256" key="8">
    <source>
        <dbReference type="ARBA" id="ARBA00023136"/>
    </source>
</evidence>